<evidence type="ECO:0000313" key="3">
    <source>
        <dbReference type="EMBL" id="JAU11100.1"/>
    </source>
</evidence>
<sequence>MSMETTEETAENQTWRDLPLELLTSAMAYLEIKDNLRASSVCKSWYEAAVSVRITEQPPWLIHFPKTRNSYEFHNPSNSEKHAMELPKSLSGFKVRYSKDGWLLMSKNISSDFVLFNPFTMDLVVLPYLELWYGYQLVGFSCAPTSSDCVVFTIKDYDPGHVTIRTWSPGETTWTSQQVFESQFLDVKHNYLVVSNGLFYCLNLRNDLAVFDPSLRTWNVLDVTPPRRPDHIDDETWCEGKFMVGYKGDIFVMCTFGNEKPLVFKLDLARGVWEKMDNLGGLTMFVSVNSCESRTYVNEGMLRNSVYFPKLFYDETRCVMYSFDERRYDPVEHSVNWGKQRSSENIWIKAPENGFEMV</sequence>
<evidence type="ECO:0000259" key="2">
    <source>
        <dbReference type="Pfam" id="PF03478"/>
    </source>
</evidence>
<evidence type="ECO:0000259" key="1">
    <source>
        <dbReference type="Pfam" id="PF00646"/>
    </source>
</evidence>
<dbReference type="InterPro" id="IPR036047">
    <property type="entry name" value="F-box-like_dom_sf"/>
</dbReference>
<dbReference type="PANTHER" id="PTHR33127">
    <property type="entry name" value="TRANSMEMBRANE PROTEIN"/>
    <property type="match status" value="1"/>
</dbReference>
<proteinExistence type="predicted"/>
<reference evidence="3" key="1">
    <citation type="submission" date="2016-07" db="EMBL/GenBank/DDBJ databases">
        <title>De novo transcriptome assembly of four accessions of the metal hyperaccumulator plant Noccaea caerulescens.</title>
        <authorList>
            <person name="Blande D."/>
            <person name="Halimaa P."/>
            <person name="Tervahauta A.I."/>
            <person name="Aarts M.G."/>
            <person name="Karenlampi S.O."/>
        </authorList>
    </citation>
    <scope>NUCLEOTIDE SEQUENCE</scope>
</reference>
<feature type="domain" description="KIB1-4 beta-propeller" evidence="2">
    <location>
        <begin position="76"/>
        <end position="314"/>
    </location>
</feature>
<dbReference type="CDD" id="cd09917">
    <property type="entry name" value="F-box_SF"/>
    <property type="match status" value="1"/>
</dbReference>
<dbReference type="SUPFAM" id="SSF81383">
    <property type="entry name" value="F-box domain"/>
    <property type="match status" value="1"/>
</dbReference>
<dbReference type="AlphaFoldDB" id="A0A1J3D3C8"/>
<dbReference type="Pfam" id="PF03478">
    <property type="entry name" value="Beta-prop_KIB1-4"/>
    <property type="match status" value="1"/>
</dbReference>
<dbReference type="Gene3D" id="2.120.10.80">
    <property type="entry name" value="Kelch-type beta propeller"/>
    <property type="match status" value="1"/>
</dbReference>
<dbReference type="EMBL" id="GEVI01021220">
    <property type="protein sequence ID" value="JAU11100.1"/>
    <property type="molecule type" value="Transcribed_RNA"/>
</dbReference>
<gene>
    <name evidence="3" type="ORF">GA_TR19023_c0_g1_i1_g.61109</name>
</gene>
<dbReference type="SUPFAM" id="SSF117281">
    <property type="entry name" value="Kelch motif"/>
    <property type="match status" value="1"/>
</dbReference>
<dbReference type="InterPro" id="IPR005174">
    <property type="entry name" value="KIB1-4_b-propeller"/>
</dbReference>
<dbReference type="Gene3D" id="1.20.1280.50">
    <property type="match status" value="1"/>
</dbReference>
<name>A0A1J3D3C8_NOCCA</name>
<dbReference type="PANTHER" id="PTHR33127:SF54">
    <property type="entry name" value="F-BOX DOMAIN-CONTAINING PROTEIN"/>
    <property type="match status" value="1"/>
</dbReference>
<dbReference type="Pfam" id="PF00646">
    <property type="entry name" value="F-box"/>
    <property type="match status" value="1"/>
</dbReference>
<organism evidence="3">
    <name type="scientific">Noccaea caerulescens</name>
    <name type="common">Alpine penny-cress</name>
    <name type="synonym">Thlaspi caerulescens</name>
    <dbReference type="NCBI Taxonomy" id="107243"/>
    <lineage>
        <taxon>Eukaryota</taxon>
        <taxon>Viridiplantae</taxon>
        <taxon>Streptophyta</taxon>
        <taxon>Embryophyta</taxon>
        <taxon>Tracheophyta</taxon>
        <taxon>Spermatophyta</taxon>
        <taxon>Magnoliopsida</taxon>
        <taxon>eudicotyledons</taxon>
        <taxon>Gunneridae</taxon>
        <taxon>Pentapetalae</taxon>
        <taxon>rosids</taxon>
        <taxon>malvids</taxon>
        <taxon>Brassicales</taxon>
        <taxon>Brassicaceae</taxon>
        <taxon>Coluteocarpeae</taxon>
        <taxon>Noccaea</taxon>
    </lineage>
</organism>
<accession>A0A1J3D3C8</accession>
<dbReference type="InterPro" id="IPR015915">
    <property type="entry name" value="Kelch-typ_b-propeller"/>
</dbReference>
<dbReference type="InterPro" id="IPR001810">
    <property type="entry name" value="F-box_dom"/>
</dbReference>
<feature type="domain" description="F-box" evidence="1">
    <location>
        <begin position="15"/>
        <end position="55"/>
    </location>
</feature>
<protein>
    <submittedName>
        <fullName evidence="3">F-box/kelch-repeat protein</fullName>
    </submittedName>
</protein>